<name>A0ABP7MGU3_9GAMM</name>
<evidence type="ECO:0000313" key="2">
    <source>
        <dbReference type="Proteomes" id="UP001501565"/>
    </source>
</evidence>
<dbReference type="Pfam" id="PF11042">
    <property type="entry name" value="DUF2750"/>
    <property type="match status" value="1"/>
</dbReference>
<reference evidence="2" key="1">
    <citation type="journal article" date="2019" name="Int. J. Syst. Evol. Microbiol.">
        <title>The Global Catalogue of Microorganisms (GCM) 10K type strain sequencing project: providing services to taxonomists for standard genome sequencing and annotation.</title>
        <authorList>
            <consortium name="The Broad Institute Genomics Platform"/>
            <consortium name="The Broad Institute Genome Sequencing Center for Infectious Disease"/>
            <person name="Wu L."/>
            <person name="Ma J."/>
        </authorList>
    </citation>
    <scope>NUCLEOTIDE SEQUENCE [LARGE SCALE GENOMIC DNA]</scope>
    <source>
        <strain evidence="2">JCM 17551</strain>
    </source>
</reference>
<dbReference type="InterPro" id="IPR021284">
    <property type="entry name" value="DUF2750"/>
</dbReference>
<protein>
    <submittedName>
        <fullName evidence="1">DUF2750 domain-containing protein</fullName>
    </submittedName>
</protein>
<keyword evidence="2" id="KW-1185">Reference proteome</keyword>
<comment type="caution">
    <text evidence="1">The sequence shown here is derived from an EMBL/GenBank/DDBJ whole genome shotgun (WGS) entry which is preliminary data.</text>
</comment>
<proteinExistence type="predicted"/>
<dbReference type="EMBL" id="BAABBN010000004">
    <property type="protein sequence ID" value="GAA3921129.1"/>
    <property type="molecule type" value="Genomic_DNA"/>
</dbReference>
<sequence>MQLEDIQKLSCEDRYNYFLSVVGEEREIWILVNEEKQFLKIFSEDEGFEYLPVWPSLEFAQVYCESVTETLKPKNIGLPEFFKKWVPGLQGDGLEVGVFPGSDATVWIMAPSEIKDDIQDELSSGW</sequence>
<evidence type="ECO:0000313" key="1">
    <source>
        <dbReference type="EMBL" id="GAA3921129.1"/>
    </source>
</evidence>
<gene>
    <name evidence="1" type="ORF">GCM10022277_16140</name>
</gene>
<accession>A0ABP7MGU3</accession>
<organism evidence="1 2">
    <name type="scientific">Litoribacillus peritrichatus</name>
    <dbReference type="NCBI Taxonomy" id="718191"/>
    <lineage>
        <taxon>Bacteria</taxon>
        <taxon>Pseudomonadati</taxon>
        <taxon>Pseudomonadota</taxon>
        <taxon>Gammaproteobacteria</taxon>
        <taxon>Oceanospirillales</taxon>
        <taxon>Oceanospirillaceae</taxon>
        <taxon>Litoribacillus</taxon>
    </lineage>
</organism>
<dbReference type="RefSeq" id="WP_344797304.1">
    <property type="nucleotide sequence ID" value="NZ_BAABBN010000004.1"/>
</dbReference>
<dbReference type="Proteomes" id="UP001501565">
    <property type="component" value="Unassembled WGS sequence"/>
</dbReference>